<dbReference type="InterPro" id="IPR009057">
    <property type="entry name" value="Homeodomain-like_sf"/>
</dbReference>
<sequence length="151" mass="16509">MLYLDLSEVSPYLTELIVTFSAAPSGDTPSQAKLLLTVCCTRHAAARCAASLACFVYARTGSSSGSSGRRRTLRRFAFYIQLCGVFHERTVSDSSSGCKRKRKFIALDQKAAIIRAVASGTKKTQVARDFGIAPSTLSTIQSHHGRFRTRR</sequence>
<dbReference type="Proteomes" id="UP000821853">
    <property type="component" value="Unassembled WGS sequence"/>
</dbReference>
<dbReference type="Pfam" id="PF04218">
    <property type="entry name" value="CENP-B_N"/>
    <property type="match status" value="1"/>
</dbReference>
<feature type="domain" description="HTH psq-type" evidence="2">
    <location>
        <begin position="99"/>
        <end position="148"/>
    </location>
</feature>
<organism evidence="3 4">
    <name type="scientific">Haemaphysalis longicornis</name>
    <name type="common">Bush tick</name>
    <dbReference type="NCBI Taxonomy" id="44386"/>
    <lineage>
        <taxon>Eukaryota</taxon>
        <taxon>Metazoa</taxon>
        <taxon>Ecdysozoa</taxon>
        <taxon>Arthropoda</taxon>
        <taxon>Chelicerata</taxon>
        <taxon>Arachnida</taxon>
        <taxon>Acari</taxon>
        <taxon>Parasitiformes</taxon>
        <taxon>Ixodida</taxon>
        <taxon>Ixodoidea</taxon>
        <taxon>Ixodidae</taxon>
        <taxon>Haemaphysalinae</taxon>
        <taxon>Haemaphysalis</taxon>
    </lineage>
</organism>
<reference evidence="3 4" key="1">
    <citation type="journal article" date="2020" name="Cell">
        <title>Large-Scale Comparative Analyses of Tick Genomes Elucidate Their Genetic Diversity and Vector Capacities.</title>
        <authorList>
            <consortium name="Tick Genome and Microbiome Consortium (TIGMIC)"/>
            <person name="Jia N."/>
            <person name="Wang J."/>
            <person name="Shi W."/>
            <person name="Du L."/>
            <person name="Sun Y."/>
            <person name="Zhan W."/>
            <person name="Jiang J.F."/>
            <person name="Wang Q."/>
            <person name="Zhang B."/>
            <person name="Ji P."/>
            <person name="Bell-Sakyi L."/>
            <person name="Cui X.M."/>
            <person name="Yuan T.T."/>
            <person name="Jiang B.G."/>
            <person name="Yang W.F."/>
            <person name="Lam T.T."/>
            <person name="Chang Q.C."/>
            <person name="Ding S.J."/>
            <person name="Wang X.J."/>
            <person name="Zhu J.G."/>
            <person name="Ruan X.D."/>
            <person name="Zhao L."/>
            <person name="Wei J.T."/>
            <person name="Ye R.Z."/>
            <person name="Que T.C."/>
            <person name="Du C.H."/>
            <person name="Zhou Y.H."/>
            <person name="Cheng J.X."/>
            <person name="Dai P.F."/>
            <person name="Guo W.B."/>
            <person name="Han X.H."/>
            <person name="Huang E.J."/>
            <person name="Li L.F."/>
            <person name="Wei W."/>
            <person name="Gao Y.C."/>
            <person name="Liu J.Z."/>
            <person name="Shao H.Z."/>
            <person name="Wang X."/>
            <person name="Wang C.C."/>
            <person name="Yang T.C."/>
            <person name="Huo Q.B."/>
            <person name="Li W."/>
            <person name="Chen H.Y."/>
            <person name="Chen S.E."/>
            <person name="Zhou L.G."/>
            <person name="Ni X.B."/>
            <person name="Tian J.H."/>
            <person name="Sheng Y."/>
            <person name="Liu T."/>
            <person name="Pan Y.S."/>
            <person name="Xia L.Y."/>
            <person name="Li J."/>
            <person name="Zhao F."/>
            <person name="Cao W.C."/>
        </authorList>
    </citation>
    <scope>NUCLEOTIDE SEQUENCE [LARGE SCALE GENOMIC DNA]</scope>
    <source>
        <strain evidence="3">HaeL-2018</strain>
    </source>
</reference>
<accession>A0A9J6GPB1</accession>
<evidence type="ECO:0000313" key="3">
    <source>
        <dbReference type="EMBL" id="KAH9377195.1"/>
    </source>
</evidence>
<keyword evidence="4" id="KW-1185">Reference proteome</keyword>
<gene>
    <name evidence="3" type="ORF">HPB48_017891</name>
</gene>
<evidence type="ECO:0000259" key="2">
    <source>
        <dbReference type="Pfam" id="PF04218"/>
    </source>
</evidence>
<dbReference type="EMBL" id="JABSTR010000008">
    <property type="protein sequence ID" value="KAH9377195.1"/>
    <property type="molecule type" value="Genomic_DNA"/>
</dbReference>
<dbReference type="SUPFAM" id="SSF46689">
    <property type="entry name" value="Homeodomain-like"/>
    <property type="match status" value="1"/>
</dbReference>
<protein>
    <recommendedName>
        <fullName evidence="2">HTH psq-type domain-containing protein</fullName>
    </recommendedName>
</protein>
<dbReference type="Gene3D" id="1.10.10.60">
    <property type="entry name" value="Homeodomain-like"/>
    <property type="match status" value="1"/>
</dbReference>
<dbReference type="GO" id="GO:0005634">
    <property type="term" value="C:nucleus"/>
    <property type="evidence" value="ECO:0007669"/>
    <property type="project" value="UniProtKB-SubCell"/>
</dbReference>
<comment type="caution">
    <text evidence="3">The sequence shown here is derived from an EMBL/GenBank/DDBJ whole genome shotgun (WGS) entry which is preliminary data.</text>
</comment>
<dbReference type="OrthoDB" id="6601468at2759"/>
<evidence type="ECO:0000313" key="4">
    <source>
        <dbReference type="Proteomes" id="UP000821853"/>
    </source>
</evidence>
<name>A0A9J6GPB1_HAELO</name>
<dbReference type="GO" id="GO:0003677">
    <property type="term" value="F:DNA binding"/>
    <property type="evidence" value="ECO:0007669"/>
    <property type="project" value="InterPro"/>
</dbReference>
<dbReference type="InterPro" id="IPR007889">
    <property type="entry name" value="HTH_Psq"/>
</dbReference>
<proteinExistence type="predicted"/>
<dbReference type="AlphaFoldDB" id="A0A9J6GPB1"/>
<evidence type="ECO:0000256" key="1">
    <source>
        <dbReference type="ARBA" id="ARBA00004123"/>
    </source>
</evidence>
<comment type="subcellular location">
    <subcellularLocation>
        <location evidence="1">Nucleus</location>
    </subcellularLocation>
</comment>
<dbReference type="VEuPathDB" id="VectorBase:HLOH_051987"/>